<evidence type="ECO:0000313" key="5">
    <source>
        <dbReference type="Proteomes" id="UP001642900"/>
    </source>
</evidence>
<sequence length="149" mass="16984">MAKASQVRKPKGESPTSGAWEQISTPHGGFREGEVAPGRFQLPPNSIDNLKALGFTNDEIYRIVAPRRTLARRKELNQRLTTSESDRVLRLERISAMADRVFADHEKAQRWLRKRSRVLNEAPIELLQSETGATLVEEELHRIDYGMFS</sequence>
<dbReference type="AlphaFoldDB" id="A0A6G4WGS2"/>
<organism evidence="4 5">
    <name type="scientific">Allomesorhizobium camelthorni</name>
    <dbReference type="NCBI Taxonomy" id="475069"/>
    <lineage>
        <taxon>Bacteria</taxon>
        <taxon>Pseudomonadati</taxon>
        <taxon>Pseudomonadota</taxon>
        <taxon>Alphaproteobacteria</taxon>
        <taxon>Hyphomicrobiales</taxon>
        <taxon>Phyllobacteriaceae</taxon>
        <taxon>Allomesorhizobium</taxon>
    </lineage>
</organism>
<accession>A0A6G4WGS2</accession>
<dbReference type="InterPro" id="IPR011979">
    <property type="entry name" value="Antitox_Xre"/>
</dbReference>
<evidence type="ECO:0000313" key="4">
    <source>
        <dbReference type="EMBL" id="NGO53799.1"/>
    </source>
</evidence>
<name>A0A6G4WGS2_9HYPH</name>
<evidence type="ECO:0000259" key="3">
    <source>
        <dbReference type="Pfam" id="PF20432"/>
    </source>
</evidence>
<keyword evidence="5" id="KW-1185">Reference proteome</keyword>
<proteinExistence type="predicted"/>
<comment type="caution">
    <text evidence="4">The sequence shown here is derived from an EMBL/GenBank/DDBJ whole genome shotgun (WGS) entry which is preliminary data.</text>
</comment>
<dbReference type="RefSeq" id="WP_165031500.1">
    <property type="nucleotide sequence ID" value="NZ_JAAKZF010000037.1"/>
</dbReference>
<feature type="domain" description="Antitoxin Xre-like helix-turn-helix" evidence="3">
    <location>
        <begin position="46"/>
        <end position="91"/>
    </location>
</feature>
<dbReference type="EMBL" id="JAAKZF010000037">
    <property type="protein sequence ID" value="NGO53799.1"/>
    <property type="molecule type" value="Genomic_DNA"/>
</dbReference>
<dbReference type="Proteomes" id="UP001642900">
    <property type="component" value="Unassembled WGS sequence"/>
</dbReference>
<evidence type="ECO:0000259" key="2">
    <source>
        <dbReference type="Pfam" id="PF09722"/>
    </source>
</evidence>
<dbReference type="Pfam" id="PF09722">
    <property type="entry name" value="Xre_MbcA_ParS_C"/>
    <property type="match status" value="1"/>
</dbReference>
<feature type="domain" description="Antitoxin Xre/MbcA/ParS-like toxin-binding" evidence="2">
    <location>
        <begin position="98"/>
        <end position="146"/>
    </location>
</feature>
<dbReference type="GO" id="GO:0003677">
    <property type="term" value="F:DNA binding"/>
    <property type="evidence" value="ECO:0007669"/>
    <property type="project" value="InterPro"/>
</dbReference>
<reference evidence="4 5" key="1">
    <citation type="submission" date="2020-02" db="EMBL/GenBank/DDBJ databases">
        <title>Genome sequence of strain CCNWXJ40-4.</title>
        <authorList>
            <person name="Gao J."/>
            <person name="Sun J."/>
        </authorList>
    </citation>
    <scope>NUCLEOTIDE SEQUENCE [LARGE SCALE GENOMIC DNA]</scope>
    <source>
        <strain evidence="4 5">CCNWXJ 40-4</strain>
    </source>
</reference>
<protein>
    <submittedName>
        <fullName evidence="4">DUF2384 domain-containing protein</fullName>
    </submittedName>
</protein>
<feature type="compositionally biased region" description="Polar residues" evidence="1">
    <location>
        <begin position="14"/>
        <end position="25"/>
    </location>
</feature>
<dbReference type="NCBIfam" id="TIGR02293">
    <property type="entry name" value="TAS_TIGR02293"/>
    <property type="match status" value="1"/>
</dbReference>
<dbReference type="InterPro" id="IPR046847">
    <property type="entry name" value="Xre-like_HTH"/>
</dbReference>
<dbReference type="InterPro" id="IPR024467">
    <property type="entry name" value="Xre/MbcA/ParS-like_toxin-bd"/>
</dbReference>
<feature type="region of interest" description="Disordered" evidence="1">
    <location>
        <begin position="1"/>
        <end position="42"/>
    </location>
</feature>
<gene>
    <name evidence="4" type="ORF">G6N73_21995</name>
</gene>
<dbReference type="Pfam" id="PF20432">
    <property type="entry name" value="Xre-like-HTH"/>
    <property type="match status" value="1"/>
</dbReference>
<evidence type="ECO:0000256" key="1">
    <source>
        <dbReference type="SAM" id="MobiDB-lite"/>
    </source>
</evidence>